<dbReference type="PANTHER" id="PTHR10000">
    <property type="entry name" value="PHOSPHOSERINE PHOSPHATASE"/>
    <property type="match status" value="1"/>
</dbReference>
<dbReference type="Gene3D" id="3.40.50.1000">
    <property type="entry name" value="HAD superfamily/HAD-like"/>
    <property type="match status" value="1"/>
</dbReference>
<proteinExistence type="predicted"/>
<dbReference type="PROSITE" id="PS01229">
    <property type="entry name" value="COF_2"/>
    <property type="match status" value="1"/>
</dbReference>
<dbReference type="OrthoDB" id="9781413at2"/>
<evidence type="ECO:0008006" key="3">
    <source>
        <dbReference type="Google" id="ProtNLM"/>
    </source>
</evidence>
<dbReference type="InterPro" id="IPR023214">
    <property type="entry name" value="HAD_sf"/>
</dbReference>
<protein>
    <recommendedName>
        <fullName evidence="3">Cof subfamily of IIB subfamily of haloacid dehalogenase superfamily/HAD-superfamily hydrolase, subfamily IIB</fullName>
    </recommendedName>
</protein>
<dbReference type="InterPro" id="IPR036412">
    <property type="entry name" value="HAD-like_sf"/>
</dbReference>
<evidence type="ECO:0000313" key="2">
    <source>
        <dbReference type="Proteomes" id="UP000199006"/>
    </source>
</evidence>
<dbReference type="GO" id="GO:0000287">
    <property type="term" value="F:magnesium ion binding"/>
    <property type="evidence" value="ECO:0007669"/>
    <property type="project" value="TreeGrafter"/>
</dbReference>
<dbReference type="NCBIfam" id="TIGR00099">
    <property type="entry name" value="Cof-subfamily"/>
    <property type="match status" value="1"/>
</dbReference>
<dbReference type="InterPro" id="IPR000150">
    <property type="entry name" value="Cof"/>
</dbReference>
<dbReference type="SFLD" id="SFLDS00003">
    <property type="entry name" value="Haloacid_Dehalogenase"/>
    <property type="match status" value="1"/>
</dbReference>
<dbReference type="InterPro" id="IPR006379">
    <property type="entry name" value="HAD-SF_hydro_IIB"/>
</dbReference>
<dbReference type="CDD" id="cd07516">
    <property type="entry name" value="HAD_Pase"/>
    <property type="match status" value="1"/>
</dbReference>
<dbReference type="PROSITE" id="PS01228">
    <property type="entry name" value="COF_1"/>
    <property type="match status" value="1"/>
</dbReference>
<dbReference type="STRING" id="29563.SAMN02983006_01561"/>
<accession>A0A1I4J1P7</accession>
<dbReference type="RefSeq" id="WP_089861670.1">
    <property type="nucleotide sequence ID" value="NZ_FOTI01000020.1"/>
</dbReference>
<dbReference type="NCBIfam" id="TIGR01484">
    <property type="entry name" value="HAD-SF-IIB"/>
    <property type="match status" value="1"/>
</dbReference>
<organism evidence="1 2">
    <name type="scientific">Halanaerobium salsuginis</name>
    <dbReference type="NCBI Taxonomy" id="29563"/>
    <lineage>
        <taxon>Bacteria</taxon>
        <taxon>Bacillati</taxon>
        <taxon>Bacillota</taxon>
        <taxon>Clostridia</taxon>
        <taxon>Halanaerobiales</taxon>
        <taxon>Halanaerobiaceae</taxon>
        <taxon>Halanaerobium</taxon>
    </lineage>
</organism>
<dbReference type="GO" id="GO:0005829">
    <property type="term" value="C:cytosol"/>
    <property type="evidence" value="ECO:0007669"/>
    <property type="project" value="TreeGrafter"/>
</dbReference>
<dbReference type="GO" id="GO:0016791">
    <property type="term" value="F:phosphatase activity"/>
    <property type="evidence" value="ECO:0007669"/>
    <property type="project" value="TreeGrafter"/>
</dbReference>
<dbReference type="SFLD" id="SFLDG01140">
    <property type="entry name" value="C2.B:_Phosphomannomutase_and_P"/>
    <property type="match status" value="1"/>
</dbReference>
<dbReference type="Proteomes" id="UP000199006">
    <property type="component" value="Unassembled WGS sequence"/>
</dbReference>
<keyword evidence="2" id="KW-1185">Reference proteome</keyword>
<reference evidence="1 2" key="1">
    <citation type="submission" date="2016-10" db="EMBL/GenBank/DDBJ databases">
        <authorList>
            <person name="de Groot N.N."/>
        </authorList>
    </citation>
    <scope>NUCLEOTIDE SEQUENCE [LARGE SCALE GENOMIC DNA]</scope>
    <source>
        <strain evidence="1 2">ATCC 51327</strain>
    </source>
</reference>
<gene>
    <name evidence="1" type="ORF">SAMN02983006_01561</name>
</gene>
<name>A0A1I4J1P7_9FIRM</name>
<dbReference type="SUPFAM" id="SSF56784">
    <property type="entry name" value="HAD-like"/>
    <property type="match status" value="1"/>
</dbReference>
<dbReference type="AlphaFoldDB" id="A0A1I4J1P7"/>
<evidence type="ECO:0000313" key="1">
    <source>
        <dbReference type="EMBL" id="SFL60157.1"/>
    </source>
</evidence>
<dbReference type="PANTHER" id="PTHR10000:SF8">
    <property type="entry name" value="HAD SUPERFAMILY HYDROLASE-LIKE, TYPE 3"/>
    <property type="match status" value="1"/>
</dbReference>
<dbReference type="SFLD" id="SFLDG01144">
    <property type="entry name" value="C2.B.4:_PGP_Like"/>
    <property type="match status" value="1"/>
</dbReference>
<dbReference type="EMBL" id="FOTI01000020">
    <property type="protein sequence ID" value="SFL60157.1"/>
    <property type="molecule type" value="Genomic_DNA"/>
</dbReference>
<sequence>MKTKLIAFDLDGTLLNQEHQLAAKTIEAVKKVREKGIITLVATGRMFISALPHLEKLAVKSPVITYNGALVMDPQKKEIIYHQPIPLAVARQITEMVEENNYHLNIYLDDKLYVKELNKFSDDYEKISGIKSEPVGNLVDFIDQDPTKMLIVEEDEQKQQEINKFLIDNFADQIEISASFNSFIEMTKKGISKDVPLQKIAADFGIKQEEVMAFGDGLNDLKMIEWAGRGVAMANANPVLQEAADDIAPNHDKLGIARYLKKEFNLDLELDLA</sequence>
<dbReference type="Pfam" id="PF08282">
    <property type="entry name" value="Hydrolase_3"/>
    <property type="match status" value="1"/>
</dbReference>
<dbReference type="Gene3D" id="3.30.1240.10">
    <property type="match status" value="1"/>
</dbReference>